<keyword evidence="6" id="KW-0326">Glycosidase</keyword>
<dbReference type="SUPFAM" id="SSF49785">
    <property type="entry name" value="Galactose-binding domain-like"/>
    <property type="match status" value="1"/>
</dbReference>
<comment type="similarity">
    <text evidence="2">Belongs to the glycosyl hydrolase 2 family.</text>
</comment>
<evidence type="ECO:0000256" key="1">
    <source>
        <dbReference type="ARBA" id="ARBA00000829"/>
    </source>
</evidence>
<dbReference type="SUPFAM" id="SSF51445">
    <property type="entry name" value="(Trans)glycosidases"/>
    <property type="match status" value="1"/>
</dbReference>
<dbReference type="Gene3D" id="3.20.20.80">
    <property type="entry name" value="Glycosidases"/>
    <property type="match status" value="1"/>
</dbReference>
<dbReference type="InterPro" id="IPR041625">
    <property type="entry name" value="Beta-mannosidase_Ig"/>
</dbReference>
<feature type="domain" description="Beta-mannosidase Ig-fold" evidence="8">
    <location>
        <begin position="785"/>
        <end position="836"/>
    </location>
</feature>
<evidence type="ECO:0000256" key="3">
    <source>
        <dbReference type="ARBA" id="ARBA00012754"/>
    </source>
</evidence>
<name>A0ABW0HST5_9BACL</name>
<feature type="domain" description="Beta-mannosidase-like galactose-binding" evidence="9">
    <location>
        <begin position="26"/>
        <end position="178"/>
    </location>
</feature>
<evidence type="ECO:0000256" key="4">
    <source>
        <dbReference type="ARBA" id="ARBA00022801"/>
    </source>
</evidence>
<evidence type="ECO:0000256" key="5">
    <source>
        <dbReference type="ARBA" id="ARBA00023180"/>
    </source>
</evidence>
<dbReference type="Gene3D" id="2.60.40.10">
    <property type="entry name" value="Immunoglobulins"/>
    <property type="match status" value="2"/>
</dbReference>
<evidence type="ECO:0000259" key="9">
    <source>
        <dbReference type="Pfam" id="PF22666"/>
    </source>
</evidence>
<accession>A0ABW0HST5</accession>
<dbReference type="InterPro" id="IPR006102">
    <property type="entry name" value="Ig-like_GH2"/>
</dbReference>
<keyword evidence="4 10" id="KW-0378">Hydrolase</keyword>
<dbReference type="InterPro" id="IPR013783">
    <property type="entry name" value="Ig-like_fold"/>
</dbReference>
<dbReference type="PANTHER" id="PTHR43730">
    <property type="entry name" value="BETA-MANNOSIDASE"/>
    <property type="match status" value="1"/>
</dbReference>
<evidence type="ECO:0000259" key="8">
    <source>
        <dbReference type="Pfam" id="PF17753"/>
    </source>
</evidence>
<dbReference type="InterPro" id="IPR017853">
    <property type="entry name" value="GH"/>
</dbReference>
<dbReference type="Gene3D" id="2.60.120.260">
    <property type="entry name" value="Galactose-binding domain-like"/>
    <property type="match status" value="1"/>
</dbReference>
<evidence type="ECO:0000313" key="10">
    <source>
        <dbReference type="EMBL" id="MFC5403157.1"/>
    </source>
</evidence>
<keyword evidence="11" id="KW-1185">Reference proteome</keyword>
<dbReference type="Pfam" id="PF17753">
    <property type="entry name" value="Ig_mannosidase"/>
    <property type="match status" value="1"/>
</dbReference>
<protein>
    <recommendedName>
        <fullName evidence="3">beta-mannosidase</fullName>
        <ecNumber evidence="3">3.2.1.25</ecNumber>
    </recommendedName>
</protein>
<dbReference type="GO" id="GO:0016787">
    <property type="term" value="F:hydrolase activity"/>
    <property type="evidence" value="ECO:0007669"/>
    <property type="project" value="UniProtKB-KW"/>
</dbReference>
<organism evidence="10 11">
    <name type="scientific">Cohnella soli</name>
    <dbReference type="NCBI Taxonomy" id="425005"/>
    <lineage>
        <taxon>Bacteria</taxon>
        <taxon>Bacillati</taxon>
        <taxon>Bacillota</taxon>
        <taxon>Bacilli</taxon>
        <taxon>Bacillales</taxon>
        <taxon>Paenibacillaceae</taxon>
        <taxon>Cohnella</taxon>
    </lineage>
</organism>
<dbReference type="InterPro" id="IPR036156">
    <property type="entry name" value="Beta-gal/glucu_dom_sf"/>
</dbReference>
<dbReference type="Proteomes" id="UP001596113">
    <property type="component" value="Unassembled WGS sequence"/>
</dbReference>
<comment type="caution">
    <text evidence="10">The sequence shown here is derived from an EMBL/GenBank/DDBJ whole genome shotgun (WGS) entry which is preliminary data.</text>
</comment>
<dbReference type="InterPro" id="IPR008979">
    <property type="entry name" value="Galactose-bd-like_sf"/>
</dbReference>
<evidence type="ECO:0000259" key="7">
    <source>
        <dbReference type="Pfam" id="PF00703"/>
    </source>
</evidence>
<evidence type="ECO:0000256" key="2">
    <source>
        <dbReference type="ARBA" id="ARBA00007401"/>
    </source>
</evidence>
<dbReference type="InterPro" id="IPR050887">
    <property type="entry name" value="Beta-mannosidase_GH2"/>
</dbReference>
<reference evidence="11" key="1">
    <citation type="journal article" date="2019" name="Int. J. Syst. Evol. Microbiol.">
        <title>The Global Catalogue of Microorganisms (GCM) 10K type strain sequencing project: providing services to taxonomists for standard genome sequencing and annotation.</title>
        <authorList>
            <consortium name="The Broad Institute Genomics Platform"/>
            <consortium name="The Broad Institute Genome Sequencing Center for Infectious Disease"/>
            <person name="Wu L."/>
            <person name="Ma J."/>
        </authorList>
    </citation>
    <scope>NUCLEOTIDE SEQUENCE [LARGE SCALE GENOMIC DNA]</scope>
    <source>
        <strain evidence="11">CGMCC 1.18575</strain>
    </source>
</reference>
<dbReference type="RefSeq" id="WP_378132245.1">
    <property type="nucleotide sequence ID" value="NZ_JBHSMI010000020.1"/>
</dbReference>
<comment type="catalytic activity">
    <reaction evidence="1">
        <text>Hydrolysis of terminal, non-reducing beta-D-mannose residues in beta-D-mannosides.</text>
        <dbReference type="EC" id="3.2.1.25"/>
    </reaction>
</comment>
<dbReference type="Pfam" id="PF22666">
    <property type="entry name" value="Glyco_hydro_2_N2"/>
    <property type="match status" value="1"/>
</dbReference>
<dbReference type="SUPFAM" id="SSF49303">
    <property type="entry name" value="beta-Galactosidase/glucuronidase domain"/>
    <property type="match status" value="2"/>
</dbReference>
<dbReference type="Pfam" id="PF00703">
    <property type="entry name" value="Glyco_hydro_2"/>
    <property type="match status" value="1"/>
</dbReference>
<feature type="domain" description="Glycoside hydrolase family 2 immunoglobulin-like beta-sandwich" evidence="7">
    <location>
        <begin position="188"/>
        <end position="294"/>
    </location>
</feature>
<dbReference type="InterPro" id="IPR054593">
    <property type="entry name" value="Beta-mannosidase-like_N2"/>
</dbReference>
<dbReference type="EMBL" id="JBHSMI010000020">
    <property type="protein sequence ID" value="MFC5403157.1"/>
    <property type="molecule type" value="Genomic_DNA"/>
</dbReference>
<evidence type="ECO:0000313" key="11">
    <source>
        <dbReference type="Proteomes" id="UP001596113"/>
    </source>
</evidence>
<evidence type="ECO:0000256" key="6">
    <source>
        <dbReference type="ARBA" id="ARBA00023295"/>
    </source>
</evidence>
<sequence>MIKTIDLNGAWLLNGIDESARKAPIAIEAQVPGHVHQDLEQAGLIPDPRIRKNADLCQWVEHMQWTYTKTFELAELSEGAPVLAFEGLDTFSDIYLNGIWLGTTDNMFCSYRFEVAGVLRLGTNEIQVKFKTIESSLSGKPYADYPAAFSNERVYVRRMQCTFGWDWVHRLVSYGIWKPVRLLFEPSVSIRDTFVYTRALDASGASLRYTLEVRRRTSEPVKARINIHTPDLHAVWQTEKPVYGDKLELDVSLREPQLWWPSGYGGQPLYIVETTLYSASGNEIETRSDSFGIRTVRIEQLKDQPGSPEEEMTSGLRQAHPQWDRNGNTAGSSFTLIVNGRPIFCKGANWVPADPFPSRISERHYEHLLQLAHDGHITLLRCWGGGIYESEAFWKSCDKLGILVCQDFMMACGSYPDGDTEWTSSLRLEFESAIRTLRQHPSLVWWNGDNENGLFDDEDNAAYPGRKIAETITGRLCAELDPSRPFTPTSPFGGSPNLSFTIGTSHHTGIMLEMFDYLRAHDLRDYREYFASFVSRFCSEFPMFGTPEKHTLLKFMTLEDLKDPAYEMLEYHTKNHPGLTDFSLFKVLLMLADKLMPPFSTVMEQIEKMSFVQHELTRLVVEAYRRQRHYASGILFWMYNDCWPASGWSLVDYYGYPKAGYYGLKAAAKPVISSIAHDKANGAFQFWVCSDKPEDIRGRGRLRVLSLDGVDHHAEKWSKEAAFIVPAGTSRQLDTIADETLLPLLDNRHILVMEIEGDFGADRSVWFNGLPSEMSLTPSGVQIVTQDDNSLVVSSEKFAKAVHLHGELVFTDNYFDLLPGETRTIGYHAIDGSKGHVKPTIELFSWN</sequence>
<dbReference type="EC" id="3.2.1.25" evidence="3"/>
<gene>
    <name evidence="10" type="ORF">ACFPOF_10495</name>
</gene>
<dbReference type="PANTHER" id="PTHR43730:SF1">
    <property type="entry name" value="BETA-MANNOSIDASE"/>
    <property type="match status" value="1"/>
</dbReference>
<keyword evidence="5" id="KW-0325">Glycoprotein</keyword>
<proteinExistence type="inferred from homology"/>